<dbReference type="AlphaFoldDB" id="A0A0F9UBF3"/>
<dbReference type="InterPro" id="IPR010982">
    <property type="entry name" value="Lambda_DNA-bd_dom_sf"/>
</dbReference>
<accession>A0A0F9UBF3</accession>
<evidence type="ECO:0000259" key="2">
    <source>
        <dbReference type="PROSITE" id="PS50943"/>
    </source>
</evidence>
<comment type="caution">
    <text evidence="3">The sequence shown here is derived from an EMBL/GenBank/DDBJ whole genome shotgun (WGS) entry which is preliminary data.</text>
</comment>
<dbReference type="InterPro" id="IPR001387">
    <property type="entry name" value="Cro/C1-type_HTH"/>
</dbReference>
<gene>
    <name evidence="3" type="ORF">LCGC14_0228740</name>
</gene>
<dbReference type="Pfam" id="PF01381">
    <property type="entry name" value="HTH_3"/>
    <property type="match status" value="1"/>
</dbReference>
<dbReference type="GO" id="GO:0003677">
    <property type="term" value="F:DNA binding"/>
    <property type="evidence" value="ECO:0007669"/>
    <property type="project" value="UniProtKB-KW"/>
</dbReference>
<feature type="domain" description="HTH cro/C1-type" evidence="2">
    <location>
        <begin position="16"/>
        <end position="70"/>
    </location>
</feature>
<sequence length="119" mass="13377">MNTTKHVIDHHVGQKIREQRNLAGMTQTELAKKLGISFQQIQKYEIGANRVSASKLFEIAKCFNATVSSFFPEGDDLVEYTSINHEEADLVTAYREAPPQIKTAVRSLLLSLARDKLTD</sequence>
<evidence type="ECO:0000313" key="3">
    <source>
        <dbReference type="EMBL" id="KKN90505.1"/>
    </source>
</evidence>
<protein>
    <recommendedName>
        <fullName evidence="2">HTH cro/C1-type domain-containing protein</fullName>
    </recommendedName>
</protein>
<dbReference type="EMBL" id="LAZR01000110">
    <property type="protein sequence ID" value="KKN90505.1"/>
    <property type="molecule type" value="Genomic_DNA"/>
</dbReference>
<dbReference type="SMART" id="SM00530">
    <property type="entry name" value="HTH_XRE"/>
    <property type="match status" value="1"/>
</dbReference>
<keyword evidence="1" id="KW-0238">DNA-binding</keyword>
<dbReference type="PANTHER" id="PTHR46558:SF3">
    <property type="entry name" value="TRANSCRIPTIONAL REGULATOR"/>
    <property type="match status" value="1"/>
</dbReference>
<organism evidence="3">
    <name type="scientific">marine sediment metagenome</name>
    <dbReference type="NCBI Taxonomy" id="412755"/>
    <lineage>
        <taxon>unclassified sequences</taxon>
        <taxon>metagenomes</taxon>
        <taxon>ecological metagenomes</taxon>
    </lineage>
</organism>
<dbReference type="CDD" id="cd00093">
    <property type="entry name" value="HTH_XRE"/>
    <property type="match status" value="1"/>
</dbReference>
<dbReference type="SUPFAM" id="SSF47413">
    <property type="entry name" value="lambda repressor-like DNA-binding domains"/>
    <property type="match status" value="1"/>
</dbReference>
<dbReference type="PANTHER" id="PTHR46558">
    <property type="entry name" value="TRACRIPTIONAL REGULATORY PROTEIN-RELATED-RELATED"/>
    <property type="match status" value="1"/>
</dbReference>
<proteinExistence type="predicted"/>
<dbReference type="Gene3D" id="1.10.260.40">
    <property type="entry name" value="lambda repressor-like DNA-binding domains"/>
    <property type="match status" value="1"/>
</dbReference>
<evidence type="ECO:0000256" key="1">
    <source>
        <dbReference type="ARBA" id="ARBA00023125"/>
    </source>
</evidence>
<name>A0A0F9UBF3_9ZZZZ</name>
<dbReference type="PROSITE" id="PS50943">
    <property type="entry name" value="HTH_CROC1"/>
    <property type="match status" value="1"/>
</dbReference>
<reference evidence="3" key="1">
    <citation type="journal article" date="2015" name="Nature">
        <title>Complex archaea that bridge the gap between prokaryotes and eukaryotes.</title>
        <authorList>
            <person name="Spang A."/>
            <person name="Saw J.H."/>
            <person name="Jorgensen S.L."/>
            <person name="Zaremba-Niedzwiedzka K."/>
            <person name="Martijn J."/>
            <person name="Lind A.E."/>
            <person name="van Eijk R."/>
            <person name="Schleper C."/>
            <person name="Guy L."/>
            <person name="Ettema T.J."/>
        </authorList>
    </citation>
    <scope>NUCLEOTIDE SEQUENCE</scope>
</reference>